<dbReference type="STRING" id="531814.SAMN04487944_12385"/>
<evidence type="ECO:0000313" key="2">
    <source>
        <dbReference type="Proteomes" id="UP000199687"/>
    </source>
</evidence>
<gene>
    <name evidence="1" type="ORF">SAMN04487944_12385</name>
</gene>
<sequence>MLGLLIDDKQQNELEYVIKREMEELLFDLEDHRIDQLVKQAMRERYKVLFQLFTRVASEDEIKKYIPQQVKID</sequence>
<name>A0A1H9VGJ0_9BACI</name>
<dbReference type="OrthoDB" id="2971867at2"/>
<reference evidence="1 2" key="1">
    <citation type="submission" date="2016-10" db="EMBL/GenBank/DDBJ databases">
        <authorList>
            <person name="de Groot N.N."/>
        </authorList>
    </citation>
    <scope>NUCLEOTIDE SEQUENCE [LARGE SCALE GENOMIC DNA]</scope>
    <source>
        <strain evidence="1 2">CGMCC 1.7727</strain>
    </source>
</reference>
<dbReference type="EMBL" id="FOGL01000023">
    <property type="protein sequence ID" value="SES20795.1"/>
    <property type="molecule type" value="Genomic_DNA"/>
</dbReference>
<accession>A0A1H9VGJ0</accession>
<proteinExistence type="predicted"/>
<keyword evidence="2" id="KW-1185">Reference proteome</keyword>
<protein>
    <submittedName>
        <fullName evidence="1">Uncharacterized protein</fullName>
    </submittedName>
</protein>
<dbReference type="AlphaFoldDB" id="A0A1H9VGJ0"/>
<organism evidence="1 2">
    <name type="scientific">Gracilibacillus ureilyticus</name>
    <dbReference type="NCBI Taxonomy" id="531814"/>
    <lineage>
        <taxon>Bacteria</taxon>
        <taxon>Bacillati</taxon>
        <taxon>Bacillota</taxon>
        <taxon>Bacilli</taxon>
        <taxon>Bacillales</taxon>
        <taxon>Bacillaceae</taxon>
        <taxon>Gracilibacillus</taxon>
    </lineage>
</organism>
<dbReference type="RefSeq" id="WP_089743785.1">
    <property type="nucleotide sequence ID" value="NZ_FOGL01000023.1"/>
</dbReference>
<evidence type="ECO:0000313" key="1">
    <source>
        <dbReference type="EMBL" id="SES20795.1"/>
    </source>
</evidence>
<dbReference type="Proteomes" id="UP000199687">
    <property type="component" value="Unassembled WGS sequence"/>
</dbReference>